<dbReference type="PANTHER" id="PTHR32004:SF1">
    <property type="entry name" value="TRNA LIGASE"/>
    <property type="match status" value="1"/>
</dbReference>
<protein>
    <recommendedName>
        <fullName evidence="7">tRNA ligase</fullName>
    </recommendedName>
</protein>
<dbReference type="InterPro" id="IPR027417">
    <property type="entry name" value="P-loop_NTPase"/>
</dbReference>
<evidence type="ECO:0000256" key="1">
    <source>
        <dbReference type="SAM" id="MobiDB-lite"/>
    </source>
</evidence>
<dbReference type="OrthoDB" id="276239at2759"/>
<feature type="domain" description="tRNA ligase phosphodiesterase" evidence="2">
    <location>
        <begin position="671"/>
        <end position="1001"/>
    </location>
</feature>
<dbReference type="GO" id="GO:0005634">
    <property type="term" value="C:nucleus"/>
    <property type="evidence" value="ECO:0007669"/>
    <property type="project" value="TreeGrafter"/>
</dbReference>
<comment type="caution">
    <text evidence="5">The sequence shown here is derived from an EMBL/GenBank/DDBJ whole genome shotgun (WGS) entry which is preliminary data.</text>
</comment>
<gene>
    <name evidence="5" type="ORF">BGZ65_002753</name>
</gene>
<dbReference type="Pfam" id="PF08302">
    <property type="entry name" value="tRNA_lig_CPD"/>
    <property type="match status" value="1"/>
</dbReference>
<evidence type="ECO:0000259" key="3">
    <source>
        <dbReference type="Pfam" id="PF08303"/>
    </source>
</evidence>
<name>A0A9P6J8B8_9FUNG</name>
<dbReference type="InterPro" id="IPR015966">
    <property type="entry name" value="tRNA_lig_kin_fungi"/>
</dbReference>
<accession>A0A9P6J8B8</accession>
<dbReference type="Pfam" id="PF08303">
    <property type="entry name" value="tRNA_lig_kinase"/>
    <property type="match status" value="1"/>
</dbReference>
<evidence type="ECO:0000313" key="5">
    <source>
        <dbReference type="EMBL" id="KAF9963512.1"/>
    </source>
</evidence>
<evidence type="ECO:0000259" key="4">
    <source>
        <dbReference type="Pfam" id="PF09511"/>
    </source>
</evidence>
<dbReference type="Pfam" id="PF09511">
    <property type="entry name" value="RNA_lig_T4_1"/>
    <property type="match status" value="1"/>
</dbReference>
<dbReference type="SUPFAM" id="SSF52540">
    <property type="entry name" value="P-loop containing nucleoside triphosphate hydrolases"/>
    <property type="match status" value="1"/>
</dbReference>
<feature type="domain" description="T4 RNA ligase 1-like N-terminal" evidence="4">
    <location>
        <begin position="110"/>
        <end position="366"/>
    </location>
</feature>
<dbReference type="AlphaFoldDB" id="A0A9P6J8B8"/>
<feature type="compositionally biased region" description="Polar residues" evidence="1">
    <location>
        <begin position="852"/>
        <end position="862"/>
    </location>
</feature>
<dbReference type="GO" id="GO:0006388">
    <property type="term" value="P:tRNA splicing, via endonucleolytic cleavage and ligation"/>
    <property type="evidence" value="ECO:0007669"/>
    <property type="project" value="InterPro"/>
</dbReference>
<feature type="domain" description="tRNA ligase kinase" evidence="3">
    <location>
        <begin position="484"/>
        <end position="642"/>
    </location>
</feature>
<evidence type="ECO:0000259" key="2">
    <source>
        <dbReference type="Pfam" id="PF08302"/>
    </source>
</evidence>
<feature type="compositionally biased region" description="Low complexity" evidence="1">
    <location>
        <begin position="722"/>
        <end position="742"/>
    </location>
</feature>
<reference evidence="5" key="1">
    <citation type="journal article" date="2020" name="Fungal Divers.">
        <title>Resolving the Mortierellaceae phylogeny through synthesis of multi-gene phylogenetics and phylogenomics.</title>
        <authorList>
            <person name="Vandepol N."/>
            <person name="Liber J."/>
            <person name="Desiro A."/>
            <person name="Na H."/>
            <person name="Kennedy M."/>
            <person name="Barry K."/>
            <person name="Grigoriev I.V."/>
            <person name="Miller A.N."/>
            <person name="O'Donnell K."/>
            <person name="Stajich J.E."/>
            <person name="Bonito G."/>
        </authorList>
    </citation>
    <scope>NUCLEOTIDE SEQUENCE</scope>
    <source>
        <strain evidence="5">MES-2147</strain>
    </source>
</reference>
<feature type="compositionally biased region" description="Polar residues" evidence="1">
    <location>
        <begin position="1"/>
        <end position="25"/>
    </location>
</feature>
<dbReference type="InterPro" id="IPR015965">
    <property type="entry name" value="tRNA_lig_PDEase"/>
</dbReference>
<feature type="region of interest" description="Disordered" evidence="1">
    <location>
        <begin position="838"/>
        <end position="862"/>
    </location>
</feature>
<keyword evidence="6" id="KW-1185">Reference proteome</keyword>
<feature type="compositionally biased region" description="Low complexity" evidence="1">
    <location>
        <begin position="838"/>
        <end position="851"/>
    </location>
</feature>
<dbReference type="Gene3D" id="3.40.50.300">
    <property type="entry name" value="P-loop containing nucleotide triphosphate hydrolases"/>
    <property type="match status" value="1"/>
</dbReference>
<feature type="region of interest" description="Disordered" evidence="1">
    <location>
        <begin position="1"/>
        <end position="30"/>
    </location>
</feature>
<dbReference type="InterPro" id="IPR019039">
    <property type="entry name" value="T4-Rnl1-like_N"/>
</dbReference>
<organism evidence="5 6">
    <name type="scientific">Modicella reniformis</name>
    <dbReference type="NCBI Taxonomy" id="1440133"/>
    <lineage>
        <taxon>Eukaryota</taxon>
        <taxon>Fungi</taxon>
        <taxon>Fungi incertae sedis</taxon>
        <taxon>Mucoromycota</taxon>
        <taxon>Mortierellomycotina</taxon>
        <taxon>Mortierellomycetes</taxon>
        <taxon>Mortierellales</taxon>
        <taxon>Mortierellaceae</taxon>
        <taxon>Modicella</taxon>
    </lineage>
</organism>
<sequence>MDQLTKGLQRTQIMDNTTRSSTNGHVQDEAAQADKLIRELYRYAETKIKSTNSRKKRNLVYASKFELDLEKEPQITSTRMSGTTKLETLTITAWKMNDFEYAKGTLPTLARGLFTYRDPTMQATNGNAVGTNRQNDSINRILIRGYDKFFNVGEVEKTKLEWIAENTEGPYEVTLKENGCIIFMAGLPPHLVGPQGDCVISSKHVLASKECKEASTQGDEMHAAKGREWVERTLATKGKTLQEFGLWLWNQNLTAIAELCDDSFEEHVLQYPAEIAGLYLHGLNRNTVDFQTLPSSKVQEVAKEWGFRSTDYVTFNSHQEVMDFAEKVRNVGEYDNRAVEGFVVRCRTKQDNEIHFFKIKYDEPYLMYREWREVTKHLWGVELKKAKMSSITATATSTSSEEHVEPMTARMKYPLTRVYVAFVKNLMQKQPELFLGYNKNQGIIAIRDMFLKEWESKSPKELESLLVIPSANTKNSEEDFQRTVLIPIATIGCGKTTVSVALSKLFGWAHVSSDDFHHLRKNSGQKFIQEIVNQLQDNLVVIADRNNFEFMHRERIMAGVREKYPKTRFVALHWSHDDLPITRIREMEIERVKSRGNNHQSMTPEYCPEFEIVIQTFLKSFEPINPMIEPDSNFSYVVECKVGEDSLVFVKRIVQEFAIPTLGAGGIGNHAVPAPKDIKEAVRYALEDWKPKGVISGDVEKFHQQKKANRLNQKKLNDTESTESSSSTTRNNTTSATPATSAKARKAKDPKYFAIALEAGAVPRFMDEITGSETELEDSPELTMLREQYNAWKEDHRIGIYQHVTLVHASARKDSNERKARRAEELWKLYTEEIATVSTTSSTPTTPSTSTEQSMDLASSSAHGEFITVDRSGRRGKTVAMPDTTAVMASAEPAAAISSAGGGPERIDLQATVTVDHIIWTKRIILLRVSNVKRATTGIPYANTQQYLHVTVGTGGDTIKPFESNEVMRLWCMKNRPAKPEIYAFKLDNPKVFTGHLKAMLF</sequence>
<dbReference type="GO" id="GO:0003972">
    <property type="term" value="F:RNA ligase (ATP) activity"/>
    <property type="evidence" value="ECO:0007669"/>
    <property type="project" value="InterPro"/>
</dbReference>
<dbReference type="GO" id="GO:0005524">
    <property type="term" value="F:ATP binding"/>
    <property type="evidence" value="ECO:0007669"/>
    <property type="project" value="InterPro"/>
</dbReference>
<dbReference type="PANTHER" id="PTHR32004">
    <property type="entry name" value="TRNA LIGASE"/>
    <property type="match status" value="1"/>
</dbReference>
<evidence type="ECO:0008006" key="7">
    <source>
        <dbReference type="Google" id="ProtNLM"/>
    </source>
</evidence>
<dbReference type="Proteomes" id="UP000749646">
    <property type="component" value="Unassembled WGS sequence"/>
</dbReference>
<dbReference type="EMBL" id="JAAAHW010006284">
    <property type="protein sequence ID" value="KAF9963512.1"/>
    <property type="molecule type" value="Genomic_DNA"/>
</dbReference>
<proteinExistence type="predicted"/>
<feature type="region of interest" description="Disordered" evidence="1">
    <location>
        <begin position="706"/>
        <end position="745"/>
    </location>
</feature>
<evidence type="ECO:0000313" key="6">
    <source>
        <dbReference type="Proteomes" id="UP000749646"/>
    </source>
</evidence>